<evidence type="ECO:0000313" key="3">
    <source>
        <dbReference type="Proteomes" id="UP000435357"/>
    </source>
</evidence>
<dbReference type="Proteomes" id="UP000435357">
    <property type="component" value="Unassembled WGS sequence"/>
</dbReference>
<protein>
    <submittedName>
        <fullName evidence="2">Uncharacterized protein</fullName>
    </submittedName>
</protein>
<feature type="signal peptide" evidence="1">
    <location>
        <begin position="1"/>
        <end position="23"/>
    </location>
</feature>
<name>A0A6N6M616_9FLAO</name>
<evidence type="ECO:0000256" key="1">
    <source>
        <dbReference type="SAM" id="SignalP"/>
    </source>
</evidence>
<feature type="chain" id="PRO_5026810426" evidence="1">
    <location>
        <begin position="24"/>
        <end position="199"/>
    </location>
</feature>
<reference evidence="2 3" key="1">
    <citation type="submission" date="2019-09" db="EMBL/GenBank/DDBJ databases">
        <title>Genomes of Cryomorphaceae.</title>
        <authorList>
            <person name="Bowman J.P."/>
        </authorList>
    </citation>
    <scope>NUCLEOTIDE SEQUENCE [LARGE SCALE GENOMIC DNA]</scope>
    <source>
        <strain evidence="2 3">KCTC 52047</strain>
    </source>
</reference>
<dbReference type="OrthoDB" id="1496166at2"/>
<gene>
    <name evidence="2" type="ORF">F3059_03605</name>
</gene>
<evidence type="ECO:0000313" key="2">
    <source>
        <dbReference type="EMBL" id="KAB1065047.1"/>
    </source>
</evidence>
<keyword evidence="1" id="KW-0732">Signal</keyword>
<comment type="caution">
    <text evidence="2">The sequence shown here is derived from an EMBL/GenBank/DDBJ whole genome shotgun (WGS) entry which is preliminary data.</text>
</comment>
<dbReference type="EMBL" id="WACR01000003">
    <property type="protein sequence ID" value="KAB1065047.1"/>
    <property type="molecule type" value="Genomic_DNA"/>
</dbReference>
<keyword evidence="3" id="KW-1185">Reference proteome</keyword>
<dbReference type="AlphaFoldDB" id="A0A6N6M616"/>
<proteinExistence type="predicted"/>
<dbReference type="RefSeq" id="WP_151166594.1">
    <property type="nucleotide sequence ID" value="NZ_WACR01000003.1"/>
</dbReference>
<sequence length="199" mass="23347">MKTHFTNLIVSVLLLIFSGTSYAQIKSPAEHIKAMKNGTLLVRLHTKENSILMMEVQGQQERADKTFKKQLEKNKAIMTSFKNTFDFAPVLYFFSYDSEKVKNKNFNEVFINEDFKIDPNLNVKDTSNIYIIDVGEVYFRRFGSHMKGIVILDDQFNPLPDEMPVIVRKRDAIALFRRSYPDMIVELNQNLTEFYNEYY</sequence>
<organism evidence="2 3">
    <name type="scientific">Salibacter halophilus</name>
    <dbReference type="NCBI Taxonomy" id="1803916"/>
    <lineage>
        <taxon>Bacteria</taxon>
        <taxon>Pseudomonadati</taxon>
        <taxon>Bacteroidota</taxon>
        <taxon>Flavobacteriia</taxon>
        <taxon>Flavobacteriales</taxon>
        <taxon>Salibacteraceae</taxon>
        <taxon>Salibacter</taxon>
    </lineage>
</organism>
<accession>A0A6N6M616</accession>